<keyword evidence="4 9" id="KW-0805">Transcription regulation</keyword>
<dbReference type="AlphaFoldDB" id="A0AAW0YFV4"/>
<comment type="caution">
    <text evidence="10">The sequence shown here is derived from an EMBL/GenBank/DDBJ whole genome shotgun (WGS) entry which is preliminary data.</text>
</comment>
<dbReference type="GO" id="GO:0016592">
    <property type="term" value="C:mediator complex"/>
    <property type="evidence" value="ECO:0007669"/>
    <property type="project" value="InterPro"/>
</dbReference>
<evidence type="ECO:0000256" key="1">
    <source>
        <dbReference type="ARBA" id="ARBA00004123"/>
    </source>
</evidence>
<dbReference type="Proteomes" id="UP001388673">
    <property type="component" value="Unassembled WGS sequence"/>
</dbReference>
<name>A0AAW0YFV4_9TREE</name>
<evidence type="ECO:0000256" key="9">
    <source>
        <dbReference type="RuleBase" id="RU364142"/>
    </source>
</evidence>
<evidence type="ECO:0000256" key="8">
    <source>
        <dbReference type="ARBA" id="ARBA00031256"/>
    </source>
</evidence>
<keyword evidence="6 9" id="KW-0804">Transcription</keyword>
<keyword evidence="7 9" id="KW-0539">Nucleus</keyword>
<evidence type="ECO:0000313" key="11">
    <source>
        <dbReference type="Proteomes" id="UP001388673"/>
    </source>
</evidence>
<evidence type="ECO:0000313" key="10">
    <source>
        <dbReference type="EMBL" id="KAK8843371.1"/>
    </source>
</evidence>
<dbReference type="InterPro" id="IPR014801">
    <property type="entry name" value="Mediator_Med5_fun"/>
</dbReference>
<reference evidence="10 11" key="1">
    <citation type="journal article" date="2024" name="bioRxiv">
        <title>Comparative genomics of Cryptococcus and Kwoniella reveals pathogenesis evolution and contrasting karyotype dynamics via intercentromeric recombination or chromosome fusion.</title>
        <authorList>
            <person name="Coelho M.A."/>
            <person name="David-Palma M."/>
            <person name="Shea T."/>
            <person name="Bowers K."/>
            <person name="McGinley-Smith S."/>
            <person name="Mohammad A.W."/>
            <person name="Gnirke A."/>
            <person name="Yurkov A.M."/>
            <person name="Nowrousian M."/>
            <person name="Sun S."/>
            <person name="Cuomo C.A."/>
            <person name="Heitman J."/>
        </authorList>
    </citation>
    <scope>NUCLEOTIDE SEQUENCE [LARGE SCALE GENOMIC DNA]</scope>
    <source>
        <strain evidence="10 11">CBS 13917</strain>
    </source>
</reference>
<evidence type="ECO:0000256" key="4">
    <source>
        <dbReference type="ARBA" id="ARBA00023015"/>
    </source>
</evidence>
<evidence type="ECO:0000256" key="2">
    <source>
        <dbReference type="ARBA" id="ARBA00008782"/>
    </source>
</evidence>
<comment type="similarity">
    <text evidence="2 9">Belongs to the Mediator complex subunit 5 family.</text>
</comment>
<dbReference type="GO" id="GO:0003712">
    <property type="term" value="F:transcription coregulator activity"/>
    <property type="evidence" value="ECO:0007669"/>
    <property type="project" value="InterPro"/>
</dbReference>
<organism evidence="10 11">
    <name type="scientific">Kwoniella newhampshirensis</name>
    <dbReference type="NCBI Taxonomy" id="1651941"/>
    <lineage>
        <taxon>Eukaryota</taxon>
        <taxon>Fungi</taxon>
        <taxon>Dikarya</taxon>
        <taxon>Basidiomycota</taxon>
        <taxon>Agaricomycotina</taxon>
        <taxon>Tremellomycetes</taxon>
        <taxon>Tremellales</taxon>
        <taxon>Cryptococcaceae</taxon>
        <taxon>Kwoniella</taxon>
    </lineage>
</organism>
<accession>A0AAW0YFV4</accession>
<protein>
    <recommendedName>
        <fullName evidence="3 9">Mediator of RNA polymerase II transcription subunit 5</fullName>
    </recommendedName>
    <alternativeName>
        <fullName evidence="8 9">Mediator complex subunit 5</fullName>
    </alternativeName>
</protein>
<dbReference type="PANTHER" id="PTHR35784">
    <property type="entry name" value="MEDIATOR OF RNA POLYMERASE II TRANSCRIPTION SUBUNIT 5"/>
    <property type="match status" value="1"/>
</dbReference>
<sequence length="976" mass="105415">MSNLELSMLEVVGQAYARALPPKKFVKLLQNRLGRLPESTADDDLAAALLRYLLPNPPSIILSYLAQALASSLVSSKAILVHILFYLSDNDVPTISALTSITNVLLSNPTGLAESTVIPSLLTQPFSNGKQATVPDIGTSASATPSPTQTSTLSLLIPLLRLCASTPSSSLSAIVGRTISLLAPFPAPSLDVGLEAGGLLPNLPEEIVNPLRNCLGELMADLSTHDMVGPNNTDIQMGDVSQLQPVDVGSVPVTTGDTPLPLRPTISFLLHQAHRSSKWSPSTGYDQPTPSLPTNYTQLIKIGSYLTSNPAEYLSVLLETCLLDVAEHMSVGTIHNVRAWQFVVEGIPRLFKWWKENSDPKWPIPTDLTTPLNAVIQALLPSVAGFSDLMTQTYVSSVQSAEAEDESSGFTPLEGWQLLSLQESLISKLVQFDIISLEEAAIVAPGVTVHTFSPGESLLKRLAGESTPHLPPLVQLIDYAYGAASSFAAELVEVIQGAPQIPPPENLFVHISSQPKLLTALSTYIPPPSLLDLLVRQLLNGSLDEAARADDPQGYLIRFGEGVMLIQTVVAHFELDLPDLLHDARRANNVSDLSSSHKECLNGWVRAIFGSDGIEDQILLATSPQELCKLTPTLIQQAIAAVASGQIDLDTLHSGLSYFSQPLLSWCLGGVIGWLCREIERQGLLSALHLVVLQDLVMGHACPEALLRVNAEGLNGLLEPTSGLRPVLESSGFDVSGVRNKLDQLGIPPVLPLPCPSLRSALQVIRQLEIAPSDWQSSLSLSLDLSLRSVQGPTSTVKDILDEIFLPSLVDLNGSATTALINRDTLVKFTPIIFALQLRESTPPLLLPLIRINIPSLFQTIRSAEVAAEGLTRIVKSTFHLAAEIWSEDEGNVAESLLKELVEEVEYEMSKPVIGAEELSVTGETGPIDKKRRMGRSEKITSGQKEVIEALMRGLRDDDDLRGRWGEYIGRLERLG</sequence>
<evidence type="ECO:0000256" key="7">
    <source>
        <dbReference type="ARBA" id="ARBA00023242"/>
    </source>
</evidence>
<dbReference type="Pfam" id="PF08689">
    <property type="entry name" value="Med5"/>
    <property type="match status" value="1"/>
</dbReference>
<comment type="function">
    <text evidence="9">Component of the Mediator complex, a coactivator involved in the regulated transcription of nearly all RNA polymerase II-dependent genes. Mediator functions as a bridge to convey information from gene-specific regulatory proteins to the basal RNA polymerase II transcription machinery. Mediator is recruited to promoters by direct interactions with regulatory proteins and serves as a scaffold for the assembly of a functional preinitiation complex with RNA polymerase II and the general transcription factors.</text>
</comment>
<evidence type="ECO:0000256" key="6">
    <source>
        <dbReference type="ARBA" id="ARBA00023163"/>
    </source>
</evidence>
<dbReference type="PANTHER" id="PTHR35784:SF1">
    <property type="entry name" value="MEDIATOR OF RNA POLYMERASE II TRANSCRIPTION SUBUNIT 5"/>
    <property type="match status" value="1"/>
</dbReference>
<evidence type="ECO:0000256" key="3">
    <source>
        <dbReference type="ARBA" id="ARBA00020628"/>
    </source>
</evidence>
<proteinExistence type="inferred from homology"/>
<evidence type="ECO:0000256" key="5">
    <source>
        <dbReference type="ARBA" id="ARBA00023159"/>
    </source>
</evidence>
<dbReference type="GO" id="GO:0006357">
    <property type="term" value="P:regulation of transcription by RNA polymerase II"/>
    <property type="evidence" value="ECO:0007669"/>
    <property type="project" value="InterPro"/>
</dbReference>
<dbReference type="EMBL" id="JBCAWK010000015">
    <property type="protein sequence ID" value="KAK8843371.1"/>
    <property type="molecule type" value="Genomic_DNA"/>
</dbReference>
<keyword evidence="5 9" id="KW-0010">Activator</keyword>
<keyword evidence="11" id="KW-1185">Reference proteome</keyword>
<gene>
    <name evidence="9" type="primary">MED5</name>
    <name evidence="10" type="ORF">IAR55_007028</name>
</gene>
<comment type="subcellular location">
    <subcellularLocation>
        <location evidence="1 9">Nucleus</location>
    </subcellularLocation>
</comment>
<comment type="subunit">
    <text evidence="9">Component of the Mediator complex.</text>
</comment>